<feature type="domain" description="SHSP" evidence="3">
    <location>
        <begin position="50"/>
        <end position="161"/>
    </location>
</feature>
<protein>
    <submittedName>
        <fullName evidence="5">Hsp20/alpha crystallin family protein</fullName>
    </submittedName>
</protein>
<dbReference type="Pfam" id="PF00011">
    <property type="entry name" value="HSP20"/>
    <property type="match status" value="1"/>
</dbReference>
<dbReference type="PROSITE" id="PS01031">
    <property type="entry name" value="SHSP"/>
    <property type="match status" value="1"/>
</dbReference>
<evidence type="ECO:0000259" key="3">
    <source>
        <dbReference type="PROSITE" id="PS01031"/>
    </source>
</evidence>
<dbReference type="Proteomes" id="UP000472971">
    <property type="component" value="Unassembled WGS sequence"/>
</dbReference>
<evidence type="ECO:0000313" key="6">
    <source>
        <dbReference type="Proteomes" id="UP000472971"/>
    </source>
</evidence>
<reference evidence="5 6" key="1">
    <citation type="submission" date="2020-02" db="EMBL/GenBank/DDBJ databases">
        <title>Bacillus aquiflavi sp. nov., isolated from yellow water of strong flavor Chinese baijiu in Yibin region of China.</title>
        <authorList>
            <person name="Xie J."/>
        </authorList>
    </citation>
    <scope>NUCLEOTIDE SEQUENCE [LARGE SCALE GENOMIC DNA]</scope>
    <source>
        <strain evidence="5 6">3H-10</strain>
    </source>
</reference>
<dbReference type="EMBL" id="JACEIO010000031">
    <property type="protein sequence ID" value="MBA4537973.1"/>
    <property type="molecule type" value="Genomic_DNA"/>
</dbReference>
<dbReference type="CDD" id="cd06464">
    <property type="entry name" value="ACD_sHsps-like"/>
    <property type="match status" value="1"/>
</dbReference>
<comment type="caution">
    <text evidence="5">The sequence shown here is derived from an EMBL/GenBank/DDBJ whole genome shotgun (WGS) entry which is preliminary data.</text>
</comment>
<dbReference type="InterPro" id="IPR002068">
    <property type="entry name" value="A-crystallin/Hsp20_dom"/>
</dbReference>
<dbReference type="EMBL" id="JAAIWN010000029">
    <property type="protein sequence ID" value="NEY82229.1"/>
    <property type="molecule type" value="Genomic_DNA"/>
</dbReference>
<dbReference type="AlphaFoldDB" id="A0A6B3VVZ5"/>
<name>A0A6B3VVZ5_9BACI</name>
<evidence type="ECO:0000313" key="5">
    <source>
        <dbReference type="EMBL" id="NEY82229.1"/>
    </source>
</evidence>
<evidence type="ECO:0000313" key="7">
    <source>
        <dbReference type="Proteomes" id="UP000570010"/>
    </source>
</evidence>
<dbReference type="PANTHER" id="PTHR11527">
    <property type="entry name" value="HEAT-SHOCK PROTEIN 20 FAMILY MEMBER"/>
    <property type="match status" value="1"/>
</dbReference>
<dbReference type="InterPro" id="IPR008978">
    <property type="entry name" value="HSP20-like_chaperone"/>
</dbReference>
<proteinExistence type="inferred from homology"/>
<evidence type="ECO:0000313" key="4">
    <source>
        <dbReference type="EMBL" id="MBA4537973.1"/>
    </source>
</evidence>
<dbReference type="SUPFAM" id="SSF49764">
    <property type="entry name" value="HSP20-like chaperones"/>
    <property type="match status" value="1"/>
</dbReference>
<dbReference type="Proteomes" id="UP000570010">
    <property type="component" value="Unassembled WGS sequence"/>
</dbReference>
<comment type="similarity">
    <text evidence="1 2">Belongs to the small heat shock protein (HSP20) family.</text>
</comment>
<dbReference type="Gene3D" id="2.60.40.790">
    <property type="match status" value="1"/>
</dbReference>
<gene>
    <name evidence="5" type="ORF">G4D64_12120</name>
    <name evidence="4" type="ORF">H1Z61_12730</name>
</gene>
<dbReference type="InterPro" id="IPR031107">
    <property type="entry name" value="Small_HSP"/>
</dbReference>
<accession>A0A6B3VVZ5</accession>
<dbReference type="RefSeq" id="WP_163242618.1">
    <property type="nucleotide sequence ID" value="NZ_CP082780.1"/>
</dbReference>
<evidence type="ECO:0000256" key="2">
    <source>
        <dbReference type="RuleBase" id="RU003616"/>
    </source>
</evidence>
<keyword evidence="6" id="KW-1185">Reference proteome</keyword>
<reference evidence="4 7" key="2">
    <citation type="submission" date="2020-07" db="EMBL/GenBank/DDBJ databases">
        <authorList>
            <person name="Feng H."/>
        </authorList>
    </citation>
    <scope>NUCLEOTIDE SEQUENCE [LARGE SCALE GENOMIC DNA]</scope>
    <source>
        <strain evidence="4">S-12</strain>
        <strain evidence="7">s-12</strain>
    </source>
</reference>
<evidence type="ECO:0000256" key="1">
    <source>
        <dbReference type="PROSITE-ProRule" id="PRU00285"/>
    </source>
</evidence>
<organism evidence="5 6">
    <name type="scientific">Bacillus aquiflavi</name>
    <dbReference type="NCBI Taxonomy" id="2672567"/>
    <lineage>
        <taxon>Bacteria</taxon>
        <taxon>Bacillati</taxon>
        <taxon>Bacillota</taxon>
        <taxon>Bacilli</taxon>
        <taxon>Bacillales</taxon>
        <taxon>Bacillaceae</taxon>
        <taxon>Bacillus</taxon>
    </lineage>
</organism>
<sequence length="165" mass="19332">MDIEKLKQWLDITKQYQTEHFWKQIFESELGKSASQSRDNPFDQNYSAYFSQQDAFPLIDMYEEGNCIFIEVELPGLKTSDIYITLEEKSLIIKGEYKTLKPNIRYLLKERPNRKFEKKLAISSKIKKEMIQSVLRNGILVISLPIEEQQSEAIPITIDESESES</sequence>